<feature type="compositionally biased region" description="Polar residues" evidence="3">
    <location>
        <begin position="97"/>
        <end position="109"/>
    </location>
</feature>
<dbReference type="PROSITE" id="PS50222">
    <property type="entry name" value="EF_HAND_2"/>
    <property type="match status" value="3"/>
</dbReference>
<dbReference type="STRING" id="1156394.T0QSD8"/>
<dbReference type="InterPro" id="IPR032675">
    <property type="entry name" value="LRR_dom_sf"/>
</dbReference>
<dbReference type="SMART" id="SM00368">
    <property type="entry name" value="LRR_RI"/>
    <property type="match status" value="6"/>
</dbReference>
<evidence type="ECO:0000256" key="3">
    <source>
        <dbReference type="SAM" id="MobiDB-lite"/>
    </source>
</evidence>
<organism evidence="5 6">
    <name type="scientific">Saprolegnia diclina (strain VS20)</name>
    <dbReference type="NCBI Taxonomy" id="1156394"/>
    <lineage>
        <taxon>Eukaryota</taxon>
        <taxon>Sar</taxon>
        <taxon>Stramenopiles</taxon>
        <taxon>Oomycota</taxon>
        <taxon>Saprolegniomycetes</taxon>
        <taxon>Saprolegniales</taxon>
        <taxon>Saprolegniaceae</taxon>
        <taxon>Saprolegnia</taxon>
    </lineage>
</organism>
<dbReference type="SUPFAM" id="SSF52047">
    <property type="entry name" value="RNI-like"/>
    <property type="match status" value="1"/>
</dbReference>
<feature type="domain" description="EF-hand" evidence="4">
    <location>
        <begin position="793"/>
        <end position="828"/>
    </location>
</feature>
<dbReference type="InterPro" id="IPR002048">
    <property type="entry name" value="EF_hand_dom"/>
</dbReference>
<name>T0QSD8_SAPDV</name>
<feature type="region of interest" description="Disordered" evidence="3">
    <location>
        <begin position="256"/>
        <end position="287"/>
    </location>
</feature>
<evidence type="ECO:0000313" key="5">
    <source>
        <dbReference type="EMBL" id="EQC36905.1"/>
    </source>
</evidence>
<keyword evidence="6" id="KW-1185">Reference proteome</keyword>
<accession>T0QSD8</accession>
<feature type="region of interest" description="Disordered" evidence="3">
    <location>
        <begin position="129"/>
        <end position="153"/>
    </location>
</feature>
<feature type="region of interest" description="Disordered" evidence="3">
    <location>
        <begin position="84"/>
        <end position="112"/>
    </location>
</feature>
<dbReference type="CDD" id="cd00051">
    <property type="entry name" value="EFh"/>
    <property type="match status" value="2"/>
</dbReference>
<keyword evidence="1" id="KW-0677">Repeat</keyword>
<evidence type="ECO:0000256" key="1">
    <source>
        <dbReference type="ARBA" id="ARBA00022737"/>
    </source>
</evidence>
<dbReference type="Gene3D" id="1.10.238.10">
    <property type="entry name" value="EF-hand"/>
    <property type="match status" value="2"/>
</dbReference>
<dbReference type="PROSITE" id="PS00018">
    <property type="entry name" value="EF_HAND_1"/>
    <property type="match status" value="3"/>
</dbReference>
<protein>
    <recommendedName>
        <fullName evidence="4">EF-hand domain-containing protein</fullName>
    </recommendedName>
</protein>
<dbReference type="RefSeq" id="XP_008609686.1">
    <property type="nucleotide sequence ID" value="XM_008611464.1"/>
</dbReference>
<dbReference type="InterPro" id="IPR018247">
    <property type="entry name" value="EF_Hand_1_Ca_BS"/>
</dbReference>
<dbReference type="InterPro" id="IPR011992">
    <property type="entry name" value="EF-hand-dom_pair"/>
</dbReference>
<dbReference type="OMA" id="NWENFRN"/>
<dbReference type="EMBL" id="JH767146">
    <property type="protein sequence ID" value="EQC36905.1"/>
    <property type="molecule type" value="Genomic_DNA"/>
</dbReference>
<dbReference type="GO" id="GO:0005509">
    <property type="term" value="F:calcium ion binding"/>
    <property type="evidence" value="ECO:0007669"/>
    <property type="project" value="InterPro"/>
</dbReference>
<feature type="domain" description="EF-hand" evidence="4">
    <location>
        <begin position="829"/>
        <end position="864"/>
    </location>
</feature>
<feature type="domain" description="EF-hand" evidence="4">
    <location>
        <begin position="732"/>
        <end position="767"/>
    </location>
</feature>
<dbReference type="Pfam" id="PF13516">
    <property type="entry name" value="LRR_6"/>
    <property type="match status" value="4"/>
</dbReference>
<gene>
    <name evidence="5" type="ORF">SDRG_05733</name>
</gene>
<keyword evidence="2" id="KW-0106">Calcium</keyword>
<dbReference type="Pfam" id="PF13499">
    <property type="entry name" value="EF-hand_7"/>
    <property type="match status" value="2"/>
</dbReference>
<dbReference type="eggNOG" id="KOG0027">
    <property type="taxonomic scope" value="Eukaryota"/>
</dbReference>
<dbReference type="Gene3D" id="3.80.10.10">
    <property type="entry name" value="Ribonuclease Inhibitor"/>
    <property type="match status" value="2"/>
</dbReference>
<dbReference type="PANTHER" id="PTHR24114">
    <property type="entry name" value="LEUCINE RICH REPEAT FAMILY PROTEIN"/>
    <property type="match status" value="1"/>
</dbReference>
<dbReference type="SMART" id="SM00054">
    <property type="entry name" value="EFh"/>
    <property type="match status" value="3"/>
</dbReference>
<proteinExistence type="predicted"/>
<dbReference type="InterPro" id="IPR052394">
    <property type="entry name" value="LRR-containing"/>
</dbReference>
<dbReference type="eggNOG" id="KOG4308">
    <property type="taxonomic scope" value="Eukaryota"/>
</dbReference>
<evidence type="ECO:0000313" key="6">
    <source>
        <dbReference type="Proteomes" id="UP000030762"/>
    </source>
</evidence>
<dbReference type="VEuPathDB" id="FungiDB:SDRG_05733"/>
<dbReference type="PANTHER" id="PTHR24114:SF2">
    <property type="entry name" value="F-BOX DOMAIN-CONTAINING PROTEIN-RELATED"/>
    <property type="match status" value="1"/>
</dbReference>
<dbReference type="InterPro" id="IPR028011">
    <property type="entry name" value="DUF4476"/>
</dbReference>
<dbReference type="GeneID" id="19946460"/>
<dbReference type="OrthoDB" id="120976at2759"/>
<dbReference type="SUPFAM" id="SSF47473">
    <property type="entry name" value="EF-hand"/>
    <property type="match status" value="1"/>
</dbReference>
<dbReference type="InterPro" id="IPR001611">
    <property type="entry name" value="Leu-rich_rpt"/>
</dbReference>
<dbReference type="FunFam" id="1.10.238.10:FF:000003">
    <property type="entry name" value="Calmodulin A"/>
    <property type="match status" value="1"/>
</dbReference>
<dbReference type="InParanoid" id="T0QSD8"/>
<evidence type="ECO:0000256" key="2">
    <source>
        <dbReference type="ARBA" id="ARBA00022837"/>
    </source>
</evidence>
<dbReference type="Proteomes" id="UP000030762">
    <property type="component" value="Unassembled WGS sequence"/>
</dbReference>
<evidence type="ECO:0000259" key="4">
    <source>
        <dbReference type="PROSITE" id="PS50222"/>
    </source>
</evidence>
<dbReference type="Pfam" id="PF14771">
    <property type="entry name" value="DUF4476"/>
    <property type="match status" value="1"/>
</dbReference>
<sequence length="1370" mass="153244">MMNNDMAQQMQKLYERKAKDVESKLPWYKNPLKDYDIAPVVVLDKPFDAPSTDFLKLPKATRHTSTHAMFPEHDEPRLQAKLKPTATFPSPSHRHSTLPTDESKGTSPKPTVDAKLRYRGRVSWEANLLDSKSETSRMQATSPLRSPKKAATTTQLSPLKSVLQHSVGDRKSALVESAEHDQLLQHMLRHDDEIDALLSKYAIAQATKVGARDSAIAAYAVRPRMYTFSDPPPQVNTELDPSAPSTPVVARRRFALQVDNSVSDDEDGNDDDEADEDEEAAAQDQLKATYFGSPAKDKFYATYTKMHHKTQCFSAIASKASAPETLVSEYSFKPVVHAHRLERVATENEIKLSPRTLFLSDCLASTDLPLALPLLLRKHHTTSFDFSYQSLGDKFIVQFASALRDVPFVEEINVCDNRLSDRALNKLLRALEAKPNLTKLNISQNEIGAASASTLKHYIGSTLCTVTHLSICNADIDDHECAAFMSAFESNKSVVDLRLSRNRIGEAENLNVVQPDLITGGEAIGNMLNVNLTLTHLDLAWNLLRLASGVTLANALRLNYNLYEINVAYNALGDAGAMAFGQSLEVNKSLRVLNLSYNNIRCKGASVIASALSRTNATLHKLILDGNNIGKEGGRILMYAMVQNGTPSGCSISMKACSLNDHSNQTTFDPMEPGGVYCLNCADPYESMIAHELLRLAATKRGCTFAQLLHRPTKETPLKQAHPIKLVPPPRTLKSALDITFTDIDKDKSGTVDIGELQTVLRELGFHPTPAQAQSLFEQMDADRSGAIEPCELTSDLFHAVYHIIDTNQSGTIDMNELRAAFHLLGAAPTERDVQSAMKIYDVDGSGTIEEDEFVELLKNQVIQRVQMNAQDRIVASLALREEGSGAVWKVPASGILDITFSYERELMSEREIIASYGLSERGLQQLVKTVVDGKVEQQHQELLGAAVDNTDIRMSAEQAMVLMETCGELQEARRVGSVAKMLPQLVSSKEAHMLVKHTLTVRERYHLRSRMGSLYFPIMGLPTAKYELDLSRPQDRQAVMKLAEIAQAEKQFSKTRSCRGDTSQHGNWENFRNELFDGKPVVLTSAFFQNVPSKGKLEFDYVSTSRPKRGTKPMSTRRFQQLVQQIGRESSVELQRPKMPLLTVRQRWGLVRNAVRHRKMKAWLHRVTEVFHIRHITFESVRDKLFQIETAIGDRWLSVNQAHEIIDCMPTLHHGKAEAVRVLFARIIDLENFATILDALSLPEQKEVARSLGWLNILNPKVPDRYYELDLAVRDERELAKIYVALAVTEPGENWINETFAWQRSEPPIPGWQLPISWTKEDGGPEDGPRRAGWLTLEYTSAPENGCNPVWAIRQELQTRVLCGTRLYL</sequence>
<feature type="compositionally biased region" description="Acidic residues" evidence="3">
    <location>
        <begin position="262"/>
        <end position="281"/>
    </location>
</feature>
<reference evidence="5 6" key="1">
    <citation type="submission" date="2012-04" db="EMBL/GenBank/DDBJ databases">
        <title>The Genome Sequence of Saprolegnia declina VS20.</title>
        <authorList>
            <consortium name="The Broad Institute Genome Sequencing Platform"/>
            <person name="Russ C."/>
            <person name="Nusbaum C."/>
            <person name="Tyler B."/>
            <person name="van West P."/>
            <person name="Dieguez-Uribeondo J."/>
            <person name="de Bruijn I."/>
            <person name="Tripathy S."/>
            <person name="Jiang R."/>
            <person name="Young S.K."/>
            <person name="Zeng Q."/>
            <person name="Gargeya S."/>
            <person name="Fitzgerald M."/>
            <person name="Haas B."/>
            <person name="Abouelleil A."/>
            <person name="Alvarado L."/>
            <person name="Arachchi H.M."/>
            <person name="Berlin A."/>
            <person name="Chapman S.B."/>
            <person name="Goldberg J."/>
            <person name="Griggs A."/>
            <person name="Gujja S."/>
            <person name="Hansen M."/>
            <person name="Howarth C."/>
            <person name="Imamovic A."/>
            <person name="Larimer J."/>
            <person name="McCowen C."/>
            <person name="Montmayeur A."/>
            <person name="Murphy C."/>
            <person name="Neiman D."/>
            <person name="Pearson M."/>
            <person name="Priest M."/>
            <person name="Roberts A."/>
            <person name="Saif S."/>
            <person name="Shea T."/>
            <person name="Sisk P."/>
            <person name="Sykes S."/>
            <person name="Wortman J."/>
            <person name="Nusbaum C."/>
            <person name="Birren B."/>
        </authorList>
    </citation>
    <scope>NUCLEOTIDE SEQUENCE [LARGE SCALE GENOMIC DNA]</scope>
    <source>
        <strain evidence="5 6">VS20</strain>
    </source>
</reference>